<feature type="transmembrane region" description="Helical" evidence="5">
    <location>
        <begin position="178"/>
        <end position="198"/>
    </location>
</feature>
<feature type="transmembrane region" description="Helical" evidence="5">
    <location>
        <begin position="219"/>
        <end position="237"/>
    </location>
</feature>
<reference evidence="6 7" key="1">
    <citation type="submission" date="2017-05" db="EMBL/GenBank/DDBJ databases">
        <title>Vagococcus spp. assemblies.</title>
        <authorList>
            <person name="Gulvik C.A."/>
        </authorList>
    </citation>
    <scope>NUCLEOTIDE SEQUENCE [LARGE SCALE GENOMIC DNA]</scope>
    <source>
        <strain evidence="6 7">CCUG 51432</strain>
    </source>
</reference>
<protein>
    <submittedName>
        <fullName evidence="6">Voltage-gated chloride channel protein</fullName>
    </submittedName>
</protein>
<accession>A0A430B1X5</accession>
<evidence type="ECO:0000256" key="3">
    <source>
        <dbReference type="ARBA" id="ARBA00022989"/>
    </source>
</evidence>
<comment type="caution">
    <text evidence="6">The sequence shown here is derived from an EMBL/GenBank/DDBJ whole genome shotgun (WGS) entry which is preliminary data.</text>
</comment>
<comment type="subcellular location">
    <subcellularLocation>
        <location evidence="1">Membrane</location>
        <topology evidence="1">Multi-pass membrane protein</topology>
    </subcellularLocation>
</comment>
<keyword evidence="3 5" id="KW-1133">Transmembrane helix</keyword>
<feature type="transmembrane region" description="Helical" evidence="5">
    <location>
        <begin position="291"/>
        <end position="312"/>
    </location>
</feature>
<evidence type="ECO:0000256" key="4">
    <source>
        <dbReference type="ARBA" id="ARBA00023136"/>
    </source>
</evidence>
<dbReference type="GO" id="GO:0016020">
    <property type="term" value="C:membrane"/>
    <property type="evidence" value="ECO:0007669"/>
    <property type="project" value="UniProtKB-SubCell"/>
</dbReference>
<dbReference type="Pfam" id="PF00654">
    <property type="entry name" value="Voltage_CLC"/>
    <property type="match status" value="1"/>
</dbReference>
<dbReference type="GO" id="GO:0015108">
    <property type="term" value="F:chloride transmembrane transporter activity"/>
    <property type="evidence" value="ECO:0007669"/>
    <property type="project" value="InterPro"/>
</dbReference>
<gene>
    <name evidence="6" type="ORF">CBF29_03125</name>
</gene>
<dbReference type="InterPro" id="IPR001807">
    <property type="entry name" value="ClC"/>
</dbReference>
<evidence type="ECO:0000256" key="5">
    <source>
        <dbReference type="SAM" id="Phobius"/>
    </source>
</evidence>
<dbReference type="PANTHER" id="PTHR43427:SF12">
    <property type="entry name" value="CHLORIDE TRANSPORTER"/>
    <property type="match status" value="1"/>
</dbReference>
<dbReference type="Gene3D" id="1.10.3080.10">
    <property type="entry name" value="Clc chloride channel"/>
    <property type="match status" value="1"/>
</dbReference>
<evidence type="ECO:0000256" key="2">
    <source>
        <dbReference type="ARBA" id="ARBA00022692"/>
    </source>
</evidence>
<sequence length="400" mass="43303">MSIKFTKLYKLIYFILLSIVIGVVVGGIDALFGRVLISLSDFRVQHFMFLIPFLSVAGMIFLYFFSRFGEKSQKGMDLVFLAGHGEENEIPVRLIPFVMIGTWLAHLFGASVGREGVAVQLGATIANWFGRKLKLENHSSYLIVVGMAAGFAGLFGTPLAAAFFALEVLVVGRLKHEALLPALIAAYTASITSQSLGLEKFNVPLAASLQLDFFLFGKLVMLGIVFGLTGAAFARLLGKSKSFLKEKIPHSIIRIGVGGVVLTLSLMLLYQGRYSGLGTNLIEASFSNEKIYAYDWLLKMLLTILTVSVGFLGGEVTPLFSVGATLGVLLAHLTGLPIEFVAALGYASVFGGATRTLLAPIFIGGEVFGFQYLPYFIIVCSVAYSFSKNHSIYGLQKVVE</sequence>
<dbReference type="Proteomes" id="UP000287605">
    <property type="component" value="Unassembled WGS sequence"/>
</dbReference>
<dbReference type="InterPro" id="IPR050368">
    <property type="entry name" value="ClC-type_chloride_channel"/>
</dbReference>
<name>A0A430B1X5_9ENTE</name>
<keyword evidence="2 5" id="KW-0812">Transmembrane</keyword>
<dbReference type="InterPro" id="IPR014743">
    <property type="entry name" value="Cl-channel_core"/>
</dbReference>
<dbReference type="SUPFAM" id="SSF81340">
    <property type="entry name" value="Clc chloride channel"/>
    <property type="match status" value="1"/>
</dbReference>
<feature type="transmembrane region" description="Helical" evidence="5">
    <location>
        <begin position="12"/>
        <end position="32"/>
    </location>
</feature>
<feature type="transmembrane region" description="Helical" evidence="5">
    <location>
        <begin position="252"/>
        <end position="270"/>
    </location>
</feature>
<dbReference type="RefSeq" id="WP_126807218.1">
    <property type="nucleotide sequence ID" value="NZ_NGKA01000003.1"/>
</dbReference>
<evidence type="ECO:0000313" key="7">
    <source>
        <dbReference type="Proteomes" id="UP000287605"/>
    </source>
</evidence>
<dbReference type="EMBL" id="NGKA01000003">
    <property type="protein sequence ID" value="RSU14308.1"/>
    <property type="molecule type" value="Genomic_DNA"/>
</dbReference>
<keyword evidence="4 5" id="KW-0472">Membrane</keyword>
<evidence type="ECO:0000313" key="6">
    <source>
        <dbReference type="EMBL" id="RSU14308.1"/>
    </source>
</evidence>
<dbReference type="AlphaFoldDB" id="A0A430B1X5"/>
<proteinExistence type="predicted"/>
<keyword evidence="7" id="KW-1185">Reference proteome</keyword>
<feature type="transmembrane region" description="Helical" evidence="5">
    <location>
        <begin position="44"/>
        <end position="65"/>
    </location>
</feature>
<dbReference type="PRINTS" id="PR00762">
    <property type="entry name" value="CLCHANNEL"/>
</dbReference>
<dbReference type="PANTHER" id="PTHR43427">
    <property type="entry name" value="CHLORIDE CHANNEL PROTEIN CLC-E"/>
    <property type="match status" value="1"/>
</dbReference>
<dbReference type="OrthoDB" id="9767361at2"/>
<feature type="transmembrane region" description="Helical" evidence="5">
    <location>
        <begin position="141"/>
        <end position="166"/>
    </location>
</feature>
<organism evidence="6 7">
    <name type="scientific">Vagococcus elongatus</name>
    <dbReference type="NCBI Taxonomy" id="180344"/>
    <lineage>
        <taxon>Bacteria</taxon>
        <taxon>Bacillati</taxon>
        <taxon>Bacillota</taxon>
        <taxon>Bacilli</taxon>
        <taxon>Lactobacillales</taxon>
        <taxon>Enterococcaceae</taxon>
        <taxon>Vagococcus</taxon>
    </lineage>
</organism>
<evidence type="ECO:0000256" key="1">
    <source>
        <dbReference type="ARBA" id="ARBA00004141"/>
    </source>
</evidence>